<dbReference type="InterPro" id="IPR005477">
    <property type="entry name" value="Dxylulose-5-P_synthase"/>
</dbReference>
<feature type="binding site" evidence="11">
    <location>
        <position position="148"/>
    </location>
    <ligand>
        <name>Mg(2+)</name>
        <dbReference type="ChEBI" id="CHEBI:18420"/>
    </ligand>
</feature>
<keyword evidence="5 11" id="KW-0479">Metal-binding</keyword>
<evidence type="ECO:0000259" key="12">
    <source>
        <dbReference type="SMART" id="SM00861"/>
    </source>
</evidence>
<keyword evidence="14" id="KW-1185">Reference proteome</keyword>
<dbReference type="InterPro" id="IPR009014">
    <property type="entry name" value="Transketo_C/PFOR_II"/>
</dbReference>
<dbReference type="NCBIfam" id="NF003933">
    <property type="entry name" value="PRK05444.2-2"/>
    <property type="match status" value="1"/>
</dbReference>
<feature type="binding site" evidence="11">
    <location>
        <position position="177"/>
    </location>
    <ligand>
        <name>Mg(2+)</name>
        <dbReference type="ChEBI" id="CHEBI:18420"/>
    </ligand>
</feature>
<dbReference type="Proteomes" id="UP000430222">
    <property type="component" value="Unassembled WGS sequence"/>
</dbReference>
<dbReference type="FunFam" id="3.40.50.920:FF:000002">
    <property type="entry name" value="1-deoxy-D-xylulose-5-phosphate synthase"/>
    <property type="match status" value="1"/>
</dbReference>
<dbReference type="GO" id="GO:0009228">
    <property type="term" value="P:thiamine biosynthetic process"/>
    <property type="evidence" value="ECO:0007669"/>
    <property type="project" value="UniProtKB-UniRule"/>
</dbReference>
<gene>
    <name evidence="11 13" type="primary">dxs</name>
    <name evidence="13" type="ORF">FYJ78_04045</name>
</gene>
<dbReference type="PANTHER" id="PTHR43322">
    <property type="entry name" value="1-D-DEOXYXYLULOSE 5-PHOSPHATE SYNTHASE-RELATED"/>
    <property type="match status" value="1"/>
</dbReference>
<dbReference type="GO" id="GO:0019288">
    <property type="term" value="P:isopentenyl diphosphate biosynthetic process, methylerythritol 4-phosphate pathway"/>
    <property type="evidence" value="ECO:0007669"/>
    <property type="project" value="TreeGrafter"/>
</dbReference>
<feature type="binding site" evidence="11">
    <location>
        <position position="288"/>
    </location>
    <ligand>
        <name>thiamine diphosphate</name>
        <dbReference type="ChEBI" id="CHEBI:58937"/>
    </ligand>
</feature>
<dbReference type="Gene3D" id="3.40.50.970">
    <property type="match status" value="2"/>
</dbReference>
<comment type="subunit">
    <text evidence="3 11">Homodimer.</text>
</comment>
<dbReference type="AlphaFoldDB" id="A0A6I2UQ90"/>
<evidence type="ECO:0000313" key="14">
    <source>
        <dbReference type="Proteomes" id="UP000430222"/>
    </source>
</evidence>
<name>A0A6I2UQ90_9FIRM</name>
<dbReference type="UniPathway" id="UPA00064">
    <property type="reaction ID" value="UER00091"/>
</dbReference>
<proteinExistence type="inferred from homology"/>
<dbReference type="InterPro" id="IPR049557">
    <property type="entry name" value="Transketolase_CS"/>
</dbReference>
<feature type="binding site" evidence="11">
    <location>
        <begin position="117"/>
        <end position="119"/>
    </location>
    <ligand>
        <name>thiamine diphosphate</name>
        <dbReference type="ChEBI" id="CHEBI:58937"/>
    </ligand>
</feature>
<evidence type="ECO:0000256" key="2">
    <source>
        <dbReference type="ARBA" id="ARBA00011081"/>
    </source>
</evidence>
<keyword evidence="6 11" id="KW-0460">Magnesium</keyword>
<dbReference type="InterPro" id="IPR033248">
    <property type="entry name" value="Transketolase_C"/>
</dbReference>
<dbReference type="EC" id="2.2.1.7" evidence="11"/>
<dbReference type="PROSITE" id="PS00802">
    <property type="entry name" value="TRANSKETOLASE_2"/>
    <property type="match status" value="1"/>
</dbReference>
<feature type="binding site" evidence="11">
    <location>
        <position position="369"/>
    </location>
    <ligand>
        <name>thiamine diphosphate</name>
        <dbReference type="ChEBI" id="CHEBI:58937"/>
    </ligand>
</feature>
<dbReference type="SMART" id="SM00861">
    <property type="entry name" value="Transket_pyr"/>
    <property type="match status" value="1"/>
</dbReference>
<evidence type="ECO:0000256" key="3">
    <source>
        <dbReference type="ARBA" id="ARBA00011738"/>
    </source>
</evidence>
<keyword evidence="9 11" id="KW-0414">Isoprene biosynthesis</keyword>
<accession>A0A6I2UQ90</accession>
<comment type="caution">
    <text evidence="13">The sequence shown here is derived from an EMBL/GenBank/DDBJ whole genome shotgun (WGS) entry which is preliminary data.</text>
</comment>
<dbReference type="GO" id="GO:0000287">
    <property type="term" value="F:magnesium ion binding"/>
    <property type="evidence" value="ECO:0007669"/>
    <property type="project" value="UniProtKB-UniRule"/>
</dbReference>
<comment type="catalytic activity">
    <reaction evidence="11">
        <text>D-glyceraldehyde 3-phosphate + pyruvate + H(+) = 1-deoxy-D-xylulose 5-phosphate + CO2</text>
        <dbReference type="Rhea" id="RHEA:12605"/>
        <dbReference type="ChEBI" id="CHEBI:15361"/>
        <dbReference type="ChEBI" id="CHEBI:15378"/>
        <dbReference type="ChEBI" id="CHEBI:16526"/>
        <dbReference type="ChEBI" id="CHEBI:57792"/>
        <dbReference type="ChEBI" id="CHEBI:59776"/>
        <dbReference type="EC" id="2.2.1.7"/>
    </reaction>
</comment>
<evidence type="ECO:0000313" key="13">
    <source>
        <dbReference type="EMBL" id="MSV24368.1"/>
    </source>
</evidence>
<evidence type="ECO:0000256" key="5">
    <source>
        <dbReference type="ARBA" id="ARBA00022723"/>
    </source>
</evidence>
<dbReference type="Gene3D" id="3.40.50.920">
    <property type="match status" value="1"/>
</dbReference>
<comment type="function">
    <text evidence="10 11">Catalyzes the acyloin condensation reaction between C atoms 2 and 3 of pyruvate and glyceraldehyde 3-phosphate to yield 1-deoxy-D-xylulose-5-phosphate (DXP).</text>
</comment>
<dbReference type="RefSeq" id="WP_154620137.1">
    <property type="nucleotide sequence ID" value="NZ_VUNL01000003.1"/>
</dbReference>
<keyword evidence="8 11" id="KW-0786">Thiamine pyrophosphate</keyword>
<comment type="pathway">
    <text evidence="1 11">Metabolic intermediate biosynthesis; 1-deoxy-D-xylulose 5-phosphate biosynthesis; 1-deoxy-D-xylulose 5-phosphate from D-glyceraldehyde 3-phosphate and pyruvate: step 1/1.</text>
</comment>
<comment type="similarity">
    <text evidence="2 11">Belongs to the transketolase family. DXPS subfamily.</text>
</comment>
<dbReference type="InterPro" id="IPR029061">
    <property type="entry name" value="THDP-binding"/>
</dbReference>
<dbReference type="SUPFAM" id="SSF52922">
    <property type="entry name" value="TK C-terminal domain-like"/>
    <property type="match status" value="1"/>
</dbReference>
<evidence type="ECO:0000256" key="8">
    <source>
        <dbReference type="ARBA" id="ARBA00023052"/>
    </source>
</evidence>
<reference evidence="13 14" key="1">
    <citation type="submission" date="2019-08" db="EMBL/GenBank/DDBJ databases">
        <title>In-depth cultivation of the pig gut microbiome towards novel bacterial diversity and tailored functional studies.</title>
        <authorList>
            <person name="Wylensek D."/>
            <person name="Hitch T.C.A."/>
            <person name="Clavel T."/>
        </authorList>
    </citation>
    <scope>NUCLEOTIDE SEQUENCE [LARGE SCALE GENOMIC DNA]</scope>
    <source>
        <strain evidence="14">WCA-380-WT-3B3</strain>
    </source>
</reference>
<feature type="binding site" evidence="11">
    <location>
        <position position="177"/>
    </location>
    <ligand>
        <name>thiamine diphosphate</name>
        <dbReference type="ChEBI" id="CHEBI:58937"/>
    </ligand>
</feature>
<keyword evidence="4 11" id="KW-0808">Transferase</keyword>
<dbReference type="GO" id="GO:0005829">
    <property type="term" value="C:cytosol"/>
    <property type="evidence" value="ECO:0007669"/>
    <property type="project" value="TreeGrafter"/>
</dbReference>
<dbReference type="Pfam" id="PF02779">
    <property type="entry name" value="Transket_pyr"/>
    <property type="match status" value="1"/>
</dbReference>
<dbReference type="Pfam" id="PF02780">
    <property type="entry name" value="Transketolase_C"/>
    <property type="match status" value="1"/>
</dbReference>
<dbReference type="PROSITE" id="PS00801">
    <property type="entry name" value="TRANSKETOLASE_1"/>
    <property type="match status" value="1"/>
</dbReference>
<evidence type="ECO:0000256" key="10">
    <source>
        <dbReference type="ARBA" id="ARBA00055605"/>
    </source>
</evidence>
<evidence type="ECO:0000256" key="6">
    <source>
        <dbReference type="ARBA" id="ARBA00022842"/>
    </source>
</evidence>
<comment type="cofactor">
    <cofactor evidence="11">
        <name>Mg(2+)</name>
        <dbReference type="ChEBI" id="CHEBI:18420"/>
    </cofactor>
    <text evidence="11">Binds 1 Mg(2+) ion per subunit.</text>
</comment>
<dbReference type="GO" id="GO:0030976">
    <property type="term" value="F:thiamine pyrophosphate binding"/>
    <property type="evidence" value="ECO:0007669"/>
    <property type="project" value="UniProtKB-UniRule"/>
</dbReference>
<keyword evidence="7 11" id="KW-0784">Thiamine biosynthesis</keyword>
<dbReference type="InterPro" id="IPR020826">
    <property type="entry name" value="Transketolase_BS"/>
</dbReference>
<sequence length="634" mass="69131">MNAYPLLDSIEKPDDIKRYSLSELEELARELRNLIIDTVSQNGGHLAPSLGTVELTLALYRVFCFPQDKLIWDVGHQAYSHKILTGRRARFHTLRQKGGITGFPNRSESEYDAFGVGHASTSISAALGMAISRDLCGRTNEVIAVIGDGALTGGEAFEALNQAGDLGKKIIVILNDNEMSIDRNVGGMSEYLSRIRMAPQYNRAKKDVGSLLMSIPHIGDKAFRTARIVKDSVRSALIPGGIFEELGFHYIGPVDGHNIALMQDIFCRAKEMDGPILIHIHTKKGKGYLPAEKMPGKFHGIGCFDRKTGVCEKKAGAPTYTAVFSDALIRLAANHTNITAITAAMPTGTGLKAFGERYPDRFFDVGIAEEHAVTLAAGMAADGCHPVVALYSTFAQRAYDQILHDVCLQNLPVTFCLDRAGLVGADGPTHHGAFDLSYLRHMPNMTIFVPKDGAELCDMLSESVSMNSPSAIRYPRGAGTGVPLHNEFVPLSVGKAELIRSKENDSIAILAVGPMVGQAEKAARLLDMEGIPSSLVNMRFVKPLDYDMIRQMAEKRKLLVTIEENALAGGFGSAVSEYLVDSGLAVHTDLLRLGLPDRFIEQGTPQELRKLCGLQPEDIAESIKERLKSWQNRD</sequence>
<feature type="binding site" evidence="11">
    <location>
        <position position="76"/>
    </location>
    <ligand>
        <name>thiamine diphosphate</name>
        <dbReference type="ChEBI" id="CHEBI:58937"/>
    </ligand>
</feature>
<evidence type="ECO:0000256" key="7">
    <source>
        <dbReference type="ARBA" id="ARBA00022977"/>
    </source>
</evidence>
<dbReference type="Pfam" id="PF13292">
    <property type="entry name" value="DXP_synthase_N"/>
    <property type="match status" value="1"/>
</dbReference>
<evidence type="ECO:0000256" key="11">
    <source>
        <dbReference type="HAMAP-Rule" id="MF_00315"/>
    </source>
</evidence>
<evidence type="ECO:0000256" key="4">
    <source>
        <dbReference type="ARBA" id="ARBA00022679"/>
    </source>
</evidence>
<dbReference type="EMBL" id="VUNL01000003">
    <property type="protein sequence ID" value="MSV24368.1"/>
    <property type="molecule type" value="Genomic_DNA"/>
</dbReference>
<dbReference type="FunFam" id="3.40.50.970:FF:000005">
    <property type="entry name" value="1-deoxy-D-xylulose-5-phosphate synthase"/>
    <property type="match status" value="1"/>
</dbReference>
<dbReference type="HAMAP" id="MF_00315">
    <property type="entry name" value="DXP_synth"/>
    <property type="match status" value="1"/>
</dbReference>
<dbReference type="CDD" id="cd02007">
    <property type="entry name" value="TPP_DXS"/>
    <property type="match status" value="1"/>
</dbReference>
<dbReference type="SUPFAM" id="SSF52518">
    <property type="entry name" value="Thiamin diphosphate-binding fold (THDP-binding)"/>
    <property type="match status" value="2"/>
</dbReference>
<dbReference type="InterPro" id="IPR005475">
    <property type="entry name" value="Transketolase-like_Pyr-bd"/>
</dbReference>
<organism evidence="13 14">
    <name type="scientific">Selenomonas montiformis</name>
    <dbReference type="NCBI Taxonomy" id="2652285"/>
    <lineage>
        <taxon>Bacteria</taxon>
        <taxon>Bacillati</taxon>
        <taxon>Bacillota</taxon>
        <taxon>Negativicutes</taxon>
        <taxon>Selenomonadales</taxon>
        <taxon>Selenomonadaceae</taxon>
        <taxon>Selenomonas</taxon>
    </lineage>
</organism>
<dbReference type="NCBIfam" id="TIGR00204">
    <property type="entry name" value="dxs"/>
    <property type="match status" value="1"/>
</dbReference>
<dbReference type="PANTHER" id="PTHR43322:SF5">
    <property type="entry name" value="1-DEOXY-D-XYLULOSE-5-PHOSPHATE SYNTHASE, CHLOROPLASTIC"/>
    <property type="match status" value="1"/>
</dbReference>
<feature type="binding site" evidence="11">
    <location>
        <begin position="149"/>
        <end position="150"/>
    </location>
    <ligand>
        <name>thiamine diphosphate</name>
        <dbReference type="ChEBI" id="CHEBI:58937"/>
    </ligand>
</feature>
<comment type="cofactor">
    <cofactor evidence="11">
        <name>thiamine diphosphate</name>
        <dbReference type="ChEBI" id="CHEBI:58937"/>
    </cofactor>
    <text evidence="11">Binds 1 thiamine pyrophosphate per subunit.</text>
</comment>
<dbReference type="GO" id="GO:0016114">
    <property type="term" value="P:terpenoid biosynthetic process"/>
    <property type="evidence" value="ECO:0007669"/>
    <property type="project" value="UniProtKB-UniRule"/>
</dbReference>
<protein>
    <recommendedName>
        <fullName evidence="11">1-deoxy-D-xylulose-5-phosphate synthase</fullName>
        <ecNumber evidence="11">2.2.1.7</ecNumber>
    </recommendedName>
    <alternativeName>
        <fullName evidence="11">1-deoxyxylulose-5-phosphate synthase</fullName>
        <shortName evidence="11">DXP synthase</shortName>
        <shortName evidence="11">DXPS</shortName>
    </alternativeName>
</protein>
<dbReference type="CDD" id="cd07033">
    <property type="entry name" value="TPP_PYR_DXS_TK_like"/>
    <property type="match status" value="1"/>
</dbReference>
<feature type="domain" description="Transketolase-like pyrimidine-binding" evidence="12">
    <location>
        <begin position="318"/>
        <end position="482"/>
    </location>
</feature>
<dbReference type="GO" id="GO:0008661">
    <property type="term" value="F:1-deoxy-D-xylulose-5-phosphate synthase activity"/>
    <property type="evidence" value="ECO:0007669"/>
    <property type="project" value="UniProtKB-UniRule"/>
</dbReference>
<evidence type="ECO:0000256" key="9">
    <source>
        <dbReference type="ARBA" id="ARBA00023229"/>
    </source>
</evidence>
<evidence type="ECO:0000256" key="1">
    <source>
        <dbReference type="ARBA" id="ARBA00004980"/>
    </source>
</evidence>